<evidence type="ECO:0000259" key="2">
    <source>
        <dbReference type="PROSITE" id="PS50181"/>
    </source>
</evidence>
<dbReference type="RefSeq" id="XP_052941946.1">
    <property type="nucleotide sequence ID" value="XM_053088113.1"/>
</dbReference>
<feature type="domain" description="F-box" evidence="2">
    <location>
        <begin position="16"/>
        <end position="61"/>
    </location>
</feature>
<gene>
    <name evidence="3" type="ORF">MKK02DRAFT_30699</name>
</gene>
<dbReference type="Proteomes" id="UP001164286">
    <property type="component" value="Unassembled WGS sequence"/>
</dbReference>
<dbReference type="AlphaFoldDB" id="A0AA38H4A1"/>
<dbReference type="Pfam" id="PF12937">
    <property type="entry name" value="F-box-like"/>
    <property type="match status" value="1"/>
</dbReference>
<protein>
    <recommendedName>
        <fullName evidence="2">F-box domain-containing protein</fullName>
    </recommendedName>
</protein>
<evidence type="ECO:0000256" key="1">
    <source>
        <dbReference type="SAM" id="MobiDB-lite"/>
    </source>
</evidence>
<sequence length="617" mass="69990">MSATPSSPPPSESKPTRDLPHIPLEVLLQIAAHLDVPSALNLSRTCKGLRDAGECKVWEMVDVTSGWDPEGDSGAEFDIPSVNSYHTRGDTVYRKLENVLGALKAYTFRIECVRALRIEPVDGTPSSKRGSMFVILLQLLAAQVKRLDIVPLPWPGEYLLQSHPDINHKAFVDTFNWASFPFPKLAHLRYGYELDGAEPVDEWMMRMSGLEELEYSCAQDGYGQYPSKSKGRPPLMRLKRLTFNNLRAEDGDMDITLAILATLLENSPNLEYLRLKGTWHPRARDKALKAMAKLEHLKTVVVVQGEDSIPSVDVGMDYEGGIEFQHFGKQTMRFEEAVVENLGWDEMHELRFESLRIPRVKNLRRLTILTTPRLPLEDYISLSIGPSPLKTGHLSPFFFQYIQRNPQLSIILFLFLEEPFPSAYNAHSVEPEYFVDPPRWEMEGHRGATIRQYTVGRIEQFWHIRTLSRSLDHKSGMAYVGARRVWQDFTHFRGRTVPRHVLEEVYKAADLSLESIEGGRELEMPDAAWAILRDWRETAGDESEVEDDFTDEDLDGDEMDTEDDDEEDEDGASDGGWGLGQAMADNVDDVDGDGWVDTDDDGEYDDYDGESDDPLGM</sequence>
<evidence type="ECO:0000313" key="3">
    <source>
        <dbReference type="EMBL" id="KAI9632169.1"/>
    </source>
</evidence>
<comment type="caution">
    <text evidence="3">The sequence shown here is derived from an EMBL/GenBank/DDBJ whole genome shotgun (WGS) entry which is preliminary data.</text>
</comment>
<feature type="compositionally biased region" description="Acidic residues" evidence="1">
    <location>
        <begin position="586"/>
        <end position="617"/>
    </location>
</feature>
<reference evidence="3" key="1">
    <citation type="journal article" date="2022" name="G3 (Bethesda)">
        <title>High quality genome of the basidiomycete yeast Dioszegia hungarica PDD-24b-2 isolated from cloud water.</title>
        <authorList>
            <person name="Jarrige D."/>
            <person name="Haridas S."/>
            <person name="Bleykasten-Grosshans C."/>
            <person name="Joly M."/>
            <person name="Nadalig T."/>
            <person name="Sancelme M."/>
            <person name="Vuilleumier S."/>
            <person name="Grigoriev I.V."/>
            <person name="Amato P."/>
            <person name="Bringel F."/>
        </authorList>
    </citation>
    <scope>NUCLEOTIDE SEQUENCE</scope>
    <source>
        <strain evidence="3">PDD-24b-2</strain>
    </source>
</reference>
<keyword evidence="4" id="KW-1185">Reference proteome</keyword>
<proteinExistence type="predicted"/>
<dbReference type="InterPro" id="IPR001810">
    <property type="entry name" value="F-box_dom"/>
</dbReference>
<dbReference type="PROSITE" id="PS50181">
    <property type="entry name" value="FBOX"/>
    <property type="match status" value="1"/>
</dbReference>
<accession>A0AA38H4A1</accession>
<dbReference type="EMBL" id="JAKWFO010000015">
    <property type="protein sequence ID" value="KAI9632169.1"/>
    <property type="molecule type" value="Genomic_DNA"/>
</dbReference>
<dbReference type="InterPro" id="IPR036047">
    <property type="entry name" value="F-box-like_dom_sf"/>
</dbReference>
<dbReference type="SUPFAM" id="SSF81383">
    <property type="entry name" value="F-box domain"/>
    <property type="match status" value="1"/>
</dbReference>
<organism evidence="3 4">
    <name type="scientific">Dioszegia hungarica</name>
    <dbReference type="NCBI Taxonomy" id="4972"/>
    <lineage>
        <taxon>Eukaryota</taxon>
        <taxon>Fungi</taxon>
        <taxon>Dikarya</taxon>
        <taxon>Basidiomycota</taxon>
        <taxon>Agaricomycotina</taxon>
        <taxon>Tremellomycetes</taxon>
        <taxon>Tremellales</taxon>
        <taxon>Bulleribasidiaceae</taxon>
        <taxon>Dioszegia</taxon>
    </lineage>
</organism>
<evidence type="ECO:0000313" key="4">
    <source>
        <dbReference type="Proteomes" id="UP001164286"/>
    </source>
</evidence>
<dbReference type="GeneID" id="77727318"/>
<feature type="compositionally biased region" description="Acidic residues" evidence="1">
    <location>
        <begin position="540"/>
        <end position="572"/>
    </location>
</feature>
<feature type="region of interest" description="Disordered" evidence="1">
    <location>
        <begin position="539"/>
        <end position="617"/>
    </location>
</feature>
<name>A0AA38H4A1_9TREE</name>